<accession>A0AAD2H3N1</accession>
<dbReference type="Proteomes" id="UP001295794">
    <property type="component" value="Unassembled WGS sequence"/>
</dbReference>
<protein>
    <submittedName>
        <fullName evidence="2">Uncharacterized protein</fullName>
    </submittedName>
</protein>
<comment type="caution">
    <text evidence="2">The sequence shown here is derived from an EMBL/GenBank/DDBJ whole genome shotgun (WGS) entry which is preliminary data.</text>
</comment>
<feature type="region of interest" description="Disordered" evidence="1">
    <location>
        <begin position="1"/>
        <end position="27"/>
    </location>
</feature>
<sequence>MIGPFPSRRNSSSDMASKSGNASRAKSVGILCQQRWRDDPRLVFSLFEMRIGEEKKQGREGMLVEEIREKLHSIGADNRDILIFAFFGDTECSDAILNILRYLDPDFHA</sequence>
<reference evidence="2" key="1">
    <citation type="submission" date="2023-11" db="EMBL/GenBank/DDBJ databases">
        <authorList>
            <person name="De Vega J J."/>
            <person name="De Vega J J."/>
        </authorList>
    </citation>
    <scope>NUCLEOTIDE SEQUENCE</scope>
</reference>
<evidence type="ECO:0000256" key="1">
    <source>
        <dbReference type="SAM" id="MobiDB-lite"/>
    </source>
</evidence>
<proteinExistence type="predicted"/>
<organism evidence="2 3">
    <name type="scientific">Mycena citricolor</name>
    <dbReference type="NCBI Taxonomy" id="2018698"/>
    <lineage>
        <taxon>Eukaryota</taxon>
        <taxon>Fungi</taxon>
        <taxon>Dikarya</taxon>
        <taxon>Basidiomycota</taxon>
        <taxon>Agaricomycotina</taxon>
        <taxon>Agaricomycetes</taxon>
        <taxon>Agaricomycetidae</taxon>
        <taxon>Agaricales</taxon>
        <taxon>Marasmiineae</taxon>
        <taxon>Mycenaceae</taxon>
        <taxon>Mycena</taxon>
    </lineage>
</organism>
<dbReference type="EMBL" id="CAVNYO010000138">
    <property type="protein sequence ID" value="CAK5268596.1"/>
    <property type="molecule type" value="Genomic_DNA"/>
</dbReference>
<gene>
    <name evidence="2" type="ORF">MYCIT1_LOCUS11886</name>
</gene>
<evidence type="ECO:0000313" key="3">
    <source>
        <dbReference type="Proteomes" id="UP001295794"/>
    </source>
</evidence>
<name>A0AAD2H3N1_9AGAR</name>
<feature type="non-terminal residue" evidence="2">
    <location>
        <position position="109"/>
    </location>
</feature>
<keyword evidence="3" id="KW-1185">Reference proteome</keyword>
<evidence type="ECO:0000313" key="2">
    <source>
        <dbReference type="EMBL" id="CAK5268596.1"/>
    </source>
</evidence>
<dbReference type="AlphaFoldDB" id="A0AAD2H3N1"/>
<feature type="compositionally biased region" description="Polar residues" evidence="1">
    <location>
        <begin position="8"/>
        <end position="24"/>
    </location>
</feature>